<proteinExistence type="predicted"/>
<organism evidence="2 3">
    <name type="scientific">Eumeta variegata</name>
    <name type="common">Bagworm moth</name>
    <name type="synonym">Eumeta japonica</name>
    <dbReference type="NCBI Taxonomy" id="151549"/>
    <lineage>
        <taxon>Eukaryota</taxon>
        <taxon>Metazoa</taxon>
        <taxon>Ecdysozoa</taxon>
        <taxon>Arthropoda</taxon>
        <taxon>Hexapoda</taxon>
        <taxon>Insecta</taxon>
        <taxon>Pterygota</taxon>
        <taxon>Neoptera</taxon>
        <taxon>Endopterygota</taxon>
        <taxon>Lepidoptera</taxon>
        <taxon>Glossata</taxon>
        <taxon>Ditrysia</taxon>
        <taxon>Tineoidea</taxon>
        <taxon>Psychidae</taxon>
        <taxon>Oiketicinae</taxon>
        <taxon>Eumeta</taxon>
    </lineage>
</organism>
<dbReference type="Proteomes" id="UP000299102">
    <property type="component" value="Unassembled WGS sequence"/>
</dbReference>
<accession>A0A4C1SJJ3</accession>
<evidence type="ECO:0000256" key="1">
    <source>
        <dbReference type="SAM" id="MobiDB-lite"/>
    </source>
</evidence>
<feature type="compositionally biased region" description="Basic and acidic residues" evidence="1">
    <location>
        <begin position="29"/>
        <end position="39"/>
    </location>
</feature>
<dbReference type="AlphaFoldDB" id="A0A4C1SJJ3"/>
<dbReference type="EMBL" id="BGZK01003442">
    <property type="protein sequence ID" value="GBP01358.1"/>
    <property type="molecule type" value="Genomic_DNA"/>
</dbReference>
<comment type="caution">
    <text evidence="2">The sequence shown here is derived from an EMBL/GenBank/DDBJ whole genome shotgun (WGS) entry which is preliminary data.</text>
</comment>
<reference evidence="2 3" key="1">
    <citation type="journal article" date="2019" name="Commun. Biol.">
        <title>The bagworm genome reveals a unique fibroin gene that provides high tensile strength.</title>
        <authorList>
            <person name="Kono N."/>
            <person name="Nakamura H."/>
            <person name="Ohtoshi R."/>
            <person name="Tomita M."/>
            <person name="Numata K."/>
            <person name="Arakawa K."/>
        </authorList>
    </citation>
    <scope>NUCLEOTIDE SEQUENCE [LARGE SCALE GENOMIC DNA]</scope>
</reference>
<name>A0A4C1SJJ3_EUMVA</name>
<feature type="region of interest" description="Disordered" evidence="1">
    <location>
        <begin position="1"/>
        <end position="77"/>
    </location>
</feature>
<gene>
    <name evidence="2" type="ORF">EVAR_101349_1</name>
</gene>
<feature type="compositionally biased region" description="Low complexity" evidence="1">
    <location>
        <begin position="15"/>
        <end position="28"/>
    </location>
</feature>
<feature type="compositionally biased region" description="Polar residues" evidence="1">
    <location>
        <begin position="48"/>
        <end position="59"/>
    </location>
</feature>
<sequence>MAVRYDMAWLAKESQPSQQQMTQKQQQHQQEHPLMDKENQPIAEKLPITTNSSQNSTAINDDESLHQQRHSSLNSKAVNDIMMISRNVIAPVLVLCLKRIQTVVEPCHIKIPQIQI</sequence>
<protein>
    <submittedName>
        <fullName evidence="2">Uncharacterized protein</fullName>
    </submittedName>
</protein>
<evidence type="ECO:0000313" key="3">
    <source>
        <dbReference type="Proteomes" id="UP000299102"/>
    </source>
</evidence>
<keyword evidence="3" id="KW-1185">Reference proteome</keyword>
<evidence type="ECO:0000313" key="2">
    <source>
        <dbReference type="EMBL" id="GBP01358.1"/>
    </source>
</evidence>